<dbReference type="PRINTS" id="PR00035">
    <property type="entry name" value="HTHGNTR"/>
</dbReference>
<keyword evidence="2" id="KW-0238">DNA-binding</keyword>
<proteinExistence type="predicted"/>
<dbReference type="SUPFAM" id="SSF48008">
    <property type="entry name" value="GntR ligand-binding domain-like"/>
    <property type="match status" value="1"/>
</dbReference>
<evidence type="ECO:0000256" key="3">
    <source>
        <dbReference type="ARBA" id="ARBA00023163"/>
    </source>
</evidence>
<dbReference type="SMART" id="SM00345">
    <property type="entry name" value="HTH_GNTR"/>
    <property type="match status" value="1"/>
</dbReference>
<dbReference type="InterPro" id="IPR008920">
    <property type="entry name" value="TF_FadR/GntR_C"/>
</dbReference>
<keyword evidence="1" id="KW-0805">Transcription regulation</keyword>
<dbReference type="PROSITE" id="PS50949">
    <property type="entry name" value="HTH_GNTR"/>
    <property type="match status" value="1"/>
</dbReference>
<dbReference type="SUPFAM" id="SSF46785">
    <property type="entry name" value="Winged helix' DNA-binding domain"/>
    <property type="match status" value="1"/>
</dbReference>
<keyword evidence="3" id="KW-0804">Transcription</keyword>
<organism evidence="5 6">
    <name type="scientific">Actinomadura spongiicola</name>
    <dbReference type="NCBI Taxonomy" id="2303421"/>
    <lineage>
        <taxon>Bacteria</taxon>
        <taxon>Bacillati</taxon>
        <taxon>Actinomycetota</taxon>
        <taxon>Actinomycetes</taxon>
        <taxon>Streptosporangiales</taxon>
        <taxon>Thermomonosporaceae</taxon>
        <taxon>Actinomadura</taxon>
    </lineage>
</organism>
<dbReference type="Gene3D" id="1.10.10.10">
    <property type="entry name" value="Winged helix-like DNA-binding domain superfamily/Winged helix DNA-binding domain"/>
    <property type="match status" value="1"/>
</dbReference>
<dbReference type="GO" id="GO:0003677">
    <property type="term" value="F:DNA binding"/>
    <property type="evidence" value="ECO:0007669"/>
    <property type="project" value="UniProtKB-KW"/>
</dbReference>
<gene>
    <name evidence="5" type="ORF">D0T12_20455</name>
</gene>
<accession>A0A372GDH0</accession>
<dbReference type="OrthoDB" id="7989071at2"/>
<dbReference type="InterPro" id="IPR036388">
    <property type="entry name" value="WH-like_DNA-bd_sf"/>
</dbReference>
<evidence type="ECO:0000256" key="1">
    <source>
        <dbReference type="ARBA" id="ARBA00023015"/>
    </source>
</evidence>
<sequence length="226" mass="24961">MTDPKLDLTIDRPAESVPEMVVRRIRDAIAAGLLPPGRQLTERELVELTGVSRTSVREAMRHLQTLGLVEPSPSRGVRVARLGSAEVREIYEVRDALEPAAAELFVLRATDEEVAALVEKVQPRASGEERFQAIFEFDNLLLAGARNSLLKSMLEPLHTRIHALRSLSVTIPGRHAESRQEYLEIAEAIAARSPERASEAAHRHVRAAAKAALKAVEILEKEHPNS</sequence>
<name>A0A372GDH0_9ACTN</name>
<comment type="caution">
    <text evidence="5">The sequence shown here is derived from an EMBL/GenBank/DDBJ whole genome shotgun (WGS) entry which is preliminary data.</text>
</comment>
<dbReference type="InterPro" id="IPR036390">
    <property type="entry name" value="WH_DNA-bd_sf"/>
</dbReference>
<evidence type="ECO:0000256" key="2">
    <source>
        <dbReference type="ARBA" id="ARBA00023125"/>
    </source>
</evidence>
<dbReference type="PANTHER" id="PTHR43537:SF24">
    <property type="entry name" value="GLUCONATE OPERON TRANSCRIPTIONAL REPRESSOR"/>
    <property type="match status" value="1"/>
</dbReference>
<protein>
    <submittedName>
        <fullName evidence="5">GntR family transcriptional regulator</fullName>
    </submittedName>
</protein>
<dbReference type="Pfam" id="PF00392">
    <property type="entry name" value="GntR"/>
    <property type="match status" value="1"/>
</dbReference>
<dbReference type="PANTHER" id="PTHR43537">
    <property type="entry name" value="TRANSCRIPTIONAL REGULATOR, GNTR FAMILY"/>
    <property type="match status" value="1"/>
</dbReference>
<reference evidence="5 6" key="1">
    <citation type="submission" date="2018-08" db="EMBL/GenBank/DDBJ databases">
        <title>Actinomadura spongicola sp. nov., isolated from marine sponge Leucetta chagosensis.</title>
        <authorList>
            <person name="Li L."/>
            <person name="Lin H.W."/>
        </authorList>
    </citation>
    <scope>NUCLEOTIDE SEQUENCE [LARGE SCALE GENOMIC DNA]</scope>
    <source>
        <strain evidence="5 6">LHW52907</strain>
    </source>
</reference>
<dbReference type="CDD" id="cd07377">
    <property type="entry name" value="WHTH_GntR"/>
    <property type="match status" value="1"/>
</dbReference>
<evidence type="ECO:0000313" key="5">
    <source>
        <dbReference type="EMBL" id="RFS83426.1"/>
    </source>
</evidence>
<feature type="domain" description="HTH gntR-type" evidence="4">
    <location>
        <begin position="15"/>
        <end position="82"/>
    </location>
</feature>
<dbReference type="RefSeq" id="WP_117401257.1">
    <property type="nucleotide sequence ID" value="NZ_QVNQ01000006.1"/>
</dbReference>
<evidence type="ECO:0000313" key="6">
    <source>
        <dbReference type="Proteomes" id="UP000262882"/>
    </source>
</evidence>
<dbReference type="Pfam" id="PF07729">
    <property type="entry name" value="FCD"/>
    <property type="match status" value="1"/>
</dbReference>
<dbReference type="Gene3D" id="1.20.120.530">
    <property type="entry name" value="GntR ligand-binding domain-like"/>
    <property type="match status" value="1"/>
</dbReference>
<keyword evidence="6" id="KW-1185">Reference proteome</keyword>
<dbReference type="InterPro" id="IPR011711">
    <property type="entry name" value="GntR_C"/>
</dbReference>
<dbReference type="AlphaFoldDB" id="A0A372GDH0"/>
<dbReference type="EMBL" id="QVNQ01000006">
    <property type="protein sequence ID" value="RFS83426.1"/>
    <property type="molecule type" value="Genomic_DNA"/>
</dbReference>
<evidence type="ECO:0000259" key="4">
    <source>
        <dbReference type="PROSITE" id="PS50949"/>
    </source>
</evidence>
<dbReference type="Proteomes" id="UP000262882">
    <property type="component" value="Unassembled WGS sequence"/>
</dbReference>
<dbReference type="SMART" id="SM00895">
    <property type="entry name" value="FCD"/>
    <property type="match status" value="1"/>
</dbReference>
<dbReference type="GO" id="GO:0003700">
    <property type="term" value="F:DNA-binding transcription factor activity"/>
    <property type="evidence" value="ECO:0007669"/>
    <property type="project" value="InterPro"/>
</dbReference>
<dbReference type="InterPro" id="IPR000524">
    <property type="entry name" value="Tscrpt_reg_HTH_GntR"/>
</dbReference>